<dbReference type="PANTHER" id="PTHR43213">
    <property type="entry name" value="BIFUNCTIONAL DTTP/UTP PYROPHOSPHATASE/METHYLTRANSFERASE PROTEIN-RELATED"/>
    <property type="match status" value="1"/>
</dbReference>
<dbReference type="CDD" id="cd00555">
    <property type="entry name" value="Maf"/>
    <property type="match status" value="1"/>
</dbReference>
<evidence type="ECO:0000256" key="4">
    <source>
        <dbReference type="ARBA" id="ARBA00022801"/>
    </source>
</evidence>
<reference evidence="10" key="2">
    <citation type="submission" date="2022-08" db="EMBL/GenBank/DDBJ databases">
        <authorList>
            <person name="Dong C."/>
        </authorList>
    </citation>
    <scope>NUCLEOTIDE SEQUENCE</scope>
    <source>
        <strain evidence="10">59MF3M-4</strain>
    </source>
</reference>
<organism evidence="10 11">
    <name type="scientific">Thalassolituus pacificus</name>
    <dbReference type="NCBI Taxonomy" id="2975440"/>
    <lineage>
        <taxon>Bacteria</taxon>
        <taxon>Pseudomonadati</taxon>
        <taxon>Pseudomonadota</taxon>
        <taxon>Gammaproteobacteria</taxon>
        <taxon>Oceanospirillales</taxon>
        <taxon>Oceanospirillaceae</taxon>
        <taxon>Thalassolituus</taxon>
    </lineage>
</organism>
<comment type="cofactor">
    <cofactor evidence="1 9">
        <name>a divalent metal cation</name>
        <dbReference type="ChEBI" id="CHEBI:60240"/>
    </cofactor>
</comment>
<evidence type="ECO:0000256" key="9">
    <source>
        <dbReference type="HAMAP-Rule" id="MF_00528"/>
    </source>
</evidence>
<dbReference type="Pfam" id="PF02545">
    <property type="entry name" value="Maf"/>
    <property type="match status" value="1"/>
</dbReference>
<evidence type="ECO:0000313" key="11">
    <source>
        <dbReference type="Proteomes" id="UP001147830"/>
    </source>
</evidence>
<comment type="catalytic activity">
    <reaction evidence="9">
        <text>dTTP + H2O = dTMP + diphosphate + H(+)</text>
        <dbReference type="Rhea" id="RHEA:28534"/>
        <dbReference type="ChEBI" id="CHEBI:15377"/>
        <dbReference type="ChEBI" id="CHEBI:15378"/>
        <dbReference type="ChEBI" id="CHEBI:33019"/>
        <dbReference type="ChEBI" id="CHEBI:37568"/>
        <dbReference type="ChEBI" id="CHEBI:63528"/>
        <dbReference type="EC" id="3.6.1.9"/>
    </reaction>
</comment>
<evidence type="ECO:0000256" key="7">
    <source>
        <dbReference type="ARBA" id="ARBA00053369"/>
    </source>
</evidence>
<name>A0A9X3AJ72_9GAMM</name>
<keyword evidence="4 9" id="KW-0378">Hydrolase</keyword>
<feature type="active site" description="Proton acceptor" evidence="9">
    <location>
        <position position="74"/>
    </location>
</feature>
<comment type="caution">
    <text evidence="9">Lacks conserved residue(s) required for the propagation of feature annotation.</text>
</comment>
<protein>
    <recommendedName>
        <fullName evidence="9">dTTP/UTP pyrophosphatase</fullName>
        <shortName evidence="9">dTTPase/UTPase</shortName>
        <ecNumber evidence="9">3.6.1.9</ecNumber>
    </recommendedName>
    <alternativeName>
        <fullName evidence="9">Nucleoside triphosphate pyrophosphatase</fullName>
    </alternativeName>
    <alternativeName>
        <fullName evidence="9">Nucleotide pyrophosphatase</fullName>
        <shortName evidence="9">Nucleotide PPase</shortName>
    </alternativeName>
</protein>
<comment type="function">
    <text evidence="9">Nucleoside triphosphate pyrophosphatase that hydrolyzes dTTP and UTP. May have a dual role in cell division arrest and in preventing the incorporation of modified nucleotides into cellular nucleic acids.</text>
</comment>
<dbReference type="InterPro" id="IPR029001">
    <property type="entry name" value="ITPase-like_fam"/>
</dbReference>
<feature type="site" description="Important for substrate specificity" evidence="9">
    <location>
        <position position="157"/>
    </location>
</feature>
<evidence type="ECO:0000256" key="8">
    <source>
        <dbReference type="ARBA" id="ARBA00060749"/>
    </source>
</evidence>
<dbReference type="SUPFAM" id="SSF52972">
    <property type="entry name" value="ITPase-like"/>
    <property type="match status" value="1"/>
</dbReference>
<comment type="caution">
    <text evidence="10">The sequence shown here is derived from an EMBL/GenBank/DDBJ whole genome shotgun (WGS) entry which is preliminary data.</text>
</comment>
<evidence type="ECO:0000313" key="10">
    <source>
        <dbReference type="EMBL" id="MCT7360286.1"/>
    </source>
</evidence>
<dbReference type="NCBIfam" id="TIGR00172">
    <property type="entry name" value="maf"/>
    <property type="match status" value="1"/>
</dbReference>
<keyword evidence="3 9" id="KW-0963">Cytoplasm</keyword>
<evidence type="ECO:0000256" key="3">
    <source>
        <dbReference type="ARBA" id="ARBA00022490"/>
    </source>
</evidence>
<keyword evidence="5 9" id="KW-0546">Nucleotide metabolism</keyword>
<proteinExistence type="inferred from homology"/>
<comment type="subcellular location">
    <subcellularLocation>
        <location evidence="2 9">Cytoplasm</location>
    </subcellularLocation>
</comment>
<feature type="site" description="Important for substrate specificity" evidence="9">
    <location>
        <position position="75"/>
    </location>
</feature>
<reference evidence="10" key="1">
    <citation type="journal article" date="2022" name="Front. Microbiol.">
        <title>Genome-based taxonomic rearrangement of Oceanobacter-related bacteria including the description of Thalassolituus hydrocarbonoclasticus sp. nov. and Thalassolituus pacificus sp. nov. and emended description of the genus Thalassolituus.</title>
        <authorList>
            <person name="Dong C."/>
            <person name="Wei L."/>
            <person name="Wang J."/>
            <person name="Lai Q."/>
            <person name="Huang Z."/>
            <person name="Shao Z."/>
        </authorList>
    </citation>
    <scope>NUCLEOTIDE SEQUENCE</scope>
    <source>
        <strain evidence="10">59MF3M-4</strain>
    </source>
</reference>
<dbReference type="Proteomes" id="UP001147830">
    <property type="component" value="Unassembled WGS sequence"/>
</dbReference>
<dbReference type="EC" id="3.6.1.9" evidence="9"/>
<dbReference type="GO" id="GO:0005737">
    <property type="term" value="C:cytoplasm"/>
    <property type="evidence" value="ECO:0007669"/>
    <property type="project" value="UniProtKB-SubCell"/>
</dbReference>
<dbReference type="GO" id="GO:0009117">
    <property type="term" value="P:nucleotide metabolic process"/>
    <property type="evidence" value="ECO:0007669"/>
    <property type="project" value="UniProtKB-KW"/>
</dbReference>
<feature type="site" description="Important for substrate specificity" evidence="9">
    <location>
        <position position="17"/>
    </location>
</feature>
<dbReference type="EMBL" id="JAOANI010000028">
    <property type="protein sequence ID" value="MCT7360286.1"/>
    <property type="molecule type" value="Genomic_DNA"/>
</dbReference>
<comment type="similarity">
    <text evidence="9">Belongs to the Maf family. YhdE subfamily.</text>
</comment>
<dbReference type="PIRSF" id="PIRSF006305">
    <property type="entry name" value="Maf"/>
    <property type="match status" value="1"/>
</dbReference>
<evidence type="ECO:0000256" key="2">
    <source>
        <dbReference type="ARBA" id="ARBA00004496"/>
    </source>
</evidence>
<comment type="similarity">
    <text evidence="8">Belongs to the Maf family. YceF subfamily.</text>
</comment>
<keyword evidence="11" id="KW-1185">Reference proteome</keyword>
<evidence type="ECO:0000256" key="5">
    <source>
        <dbReference type="ARBA" id="ARBA00023080"/>
    </source>
</evidence>
<dbReference type="FunFam" id="3.90.950.10:FF:000005">
    <property type="entry name" value="7-methyl-GTP pyrophosphatase"/>
    <property type="match status" value="1"/>
</dbReference>
<comment type="catalytic activity">
    <reaction evidence="6">
        <text>N(7)-methyl-GTP + H2O = N(7)-methyl-GMP + diphosphate + H(+)</text>
        <dbReference type="Rhea" id="RHEA:58744"/>
        <dbReference type="ChEBI" id="CHEBI:15377"/>
        <dbReference type="ChEBI" id="CHEBI:15378"/>
        <dbReference type="ChEBI" id="CHEBI:33019"/>
        <dbReference type="ChEBI" id="CHEBI:58285"/>
        <dbReference type="ChEBI" id="CHEBI:87133"/>
    </reaction>
</comment>
<accession>A0A9X3AJ72</accession>
<comment type="catalytic activity">
    <reaction evidence="9">
        <text>UTP + H2O = UMP + diphosphate + H(+)</text>
        <dbReference type="Rhea" id="RHEA:29395"/>
        <dbReference type="ChEBI" id="CHEBI:15377"/>
        <dbReference type="ChEBI" id="CHEBI:15378"/>
        <dbReference type="ChEBI" id="CHEBI:33019"/>
        <dbReference type="ChEBI" id="CHEBI:46398"/>
        <dbReference type="ChEBI" id="CHEBI:57865"/>
        <dbReference type="EC" id="3.6.1.9"/>
    </reaction>
</comment>
<dbReference type="HAMAP" id="MF_00528">
    <property type="entry name" value="Maf"/>
    <property type="match status" value="1"/>
</dbReference>
<dbReference type="InterPro" id="IPR003697">
    <property type="entry name" value="Maf-like"/>
</dbReference>
<evidence type="ECO:0000256" key="1">
    <source>
        <dbReference type="ARBA" id="ARBA00001968"/>
    </source>
</evidence>
<comment type="function">
    <text evidence="7">Nucleoside triphosphate pyrophosphatase that hydrolyzes 7-methyl-GTP (m(7)GTP). May have a dual role in cell division arrest and in preventing the incorporation of modified nucleotides into cellular nucleic acids.</text>
</comment>
<dbReference type="AlphaFoldDB" id="A0A9X3AJ72"/>
<sequence length="197" mass="20868">MSLNDCGQLILASASPRRRELLQQIGVKFRVEVADIDETPLSAETPAAYVARLALGKAQKVAANNPGCVVLGSDTTVVLDNEILGKPENDADARRILTTLAGRCHQVMTAVALVRDDQQRQQTVITQVHFAALTAAQIAAYVATGEPADKAGAYGIQGLGAVLVDAIDGSYSNVVGLPLTETAAMLQEFNIPIWDKD</sequence>
<dbReference type="GO" id="GO:0047429">
    <property type="term" value="F:nucleoside triphosphate diphosphatase activity"/>
    <property type="evidence" value="ECO:0007669"/>
    <property type="project" value="UniProtKB-EC"/>
</dbReference>
<dbReference type="RefSeq" id="WP_260977125.1">
    <property type="nucleotide sequence ID" value="NZ_JAOANI010000028.1"/>
</dbReference>
<gene>
    <name evidence="10" type="ORF">NYR02_14790</name>
</gene>
<evidence type="ECO:0000256" key="6">
    <source>
        <dbReference type="ARBA" id="ARBA00050213"/>
    </source>
</evidence>
<dbReference type="Gene3D" id="3.90.950.10">
    <property type="match status" value="1"/>
</dbReference>
<dbReference type="PANTHER" id="PTHR43213:SF5">
    <property type="entry name" value="BIFUNCTIONAL DTTP_UTP PYROPHOSPHATASE_METHYLTRANSFERASE PROTEIN-RELATED"/>
    <property type="match status" value="1"/>
</dbReference>